<keyword evidence="1" id="KW-1133">Transmembrane helix</keyword>
<reference evidence="2" key="2">
    <citation type="submission" date="2021-04" db="EMBL/GenBank/DDBJ databases">
        <authorList>
            <person name="Gilroy R."/>
        </authorList>
    </citation>
    <scope>NUCLEOTIDE SEQUENCE</scope>
    <source>
        <strain evidence="2">5032</strain>
    </source>
</reference>
<dbReference type="AlphaFoldDB" id="A0A9D2HNH8"/>
<sequence>MSSTLIIILSLVGGLLIYLAAHFWQQRIQSRNTEQHFSKIAHSILEDALLARAVFLLEPDARAAGNHGYRGELDSIHDGKLTLRLLDPMSSLLEKAPVCLQFQTRERSGQQYFKFNAEILKILAGDPQKLELSFPVSLEIGHKRNFVRVTPPADSIRLLSVWSITPEQPMPLSLAQVGQPLLATRRDDAAPPLFLANISASGMAIGFPASDEYAPLPVDLKRGSPLFCLLVFEMEGKPVTFWSTCSVNNVRWSKRDSAHLVGLEYTNWAVLQPGERSLEWLHASPAKGVPPILRWVESLGGRQ</sequence>
<keyword evidence="1" id="KW-0812">Transmembrane</keyword>
<evidence type="ECO:0000313" key="2">
    <source>
        <dbReference type="EMBL" id="HJA78693.1"/>
    </source>
</evidence>
<protein>
    <recommendedName>
        <fullName evidence="4">PilZ domain-containing protein</fullName>
    </recommendedName>
</protein>
<feature type="transmembrane region" description="Helical" evidence="1">
    <location>
        <begin position="6"/>
        <end position="24"/>
    </location>
</feature>
<reference evidence="2" key="1">
    <citation type="journal article" date="2021" name="PeerJ">
        <title>Extensive microbial diversity within the chicken gut microbiome revealed by metagenomics and culture.</title>
        <authorList>
            <person name="Gilroy R."/>
            <person name="Ravi A."/>
            <person name="Getino M."/>
            <person name="Pursley I."/>
            <person name="Horton D.L."/>
            <person name="Alikhan N.F."/>
            <person name="Baker D."/>
            <person name="Gharbi K."/>
            <person name="Hall N."/>
            <person name="Watson M."/>
            <person name="Adriaenssens E.M."/>
            <person name="Foster-Nyarko E."/>
            <person name="Jarju S."/>
            <person name="Secka A."/>
            <person name="Antonio M."/>
            <person name="Oren A."/>
            <person name="Chaudhuri R.R."/>
            <person name="La Ragione R."/>
            <person name="Hildebrand F."/>
            <person name="Pallen M.J."/>
        </authorList>
    </citation>
    <scope>NUCLEOTIDE SEQUENCE</scope>
    <source>
        <strain evidence="2">5032</strain>
    </source>
</reference>
<evidence type="ECO:0008006" key="4">
    <source>
        <dbReference type="Google" id="ProtNLM"/>
    </source>
</evidence>
<name>A0A9D2HNH8_9BACT</name>
<proteinExistence type="predicted"/>
<dbReference type="Proteomes" id="UP000823821">
    <property type="component" value="Unassembled WGS sequence"/>
</dbReference>
<keyword evidence="1" id="KW-0472">Membrane</keyword>
<evidence type="ECO:0000256" key="1">
    <source>
        <dbReference type="SAM" id="Phobius"/>
    </source>
</evidence>
<organism evidence="2 3">
    <name type="scientific">Candidatus Desulfovibrio intestinavium</name>
    <dbReference type="NCBI Taxonomy" id="2838534"/>
    <lineage>
        <taxon>Bacteria</taxon>
        <taxon>Pseudomonadati</taxon>
        <taxon>Thermodesulfobacteriota</taxon>
        <taxon>Desulfovibrionia</taxon>
        <taxon>Desulfovibrionales</taxon>
        <taxon>Desulfovibrionaceae</taxon>
        <taxon>Desulfovibrio</taxon>
    </lineage>
</organism>
<evidence type="ECO:0000313" key="3">
    <source>
        <dbReference type="Proteomes" id="UP000823821"/>
    </source>
</evidence>
<dbReference type="EMBL" id="DWZD01000025">
    <property type="protein sequence ID" value="HJA78693.1"/>
    <property type="molecule type" value="Genomic_DNA"/>
</dbReference>
<gene>
    <name evidence="2" type="ORF">H9784_03840</name>
</gene>
<accession>A0A9D2HNH8</accession>
<comment type="caution">
    <text evidence="2">The sequence shown here is derived from an EMBL/GenBank/DDBJ whole genome shotgun (WGS) entry which is preliminary data.</text>
</comment>